<accession>A0A2A6C7I2</accession>
<dbReference type="EnsemblMetazoa" id="PPA43706.1">
    <property type="protein sequence ID" value="PPA43706.1"/>
    <property type="gene ID" value="WBGene00282075"/>
</dbReference>
<protein>
    <submittedName>
        <fullName evidence="1">Uncharacterized protein</fullName>
    </submittedName>
</protein>
<organism evidence="1 2">
    <name type="scientific">Pristionchus pacificus</name>
    <name type="common">Parasitic nematode worm</name>
    <dbReference type="NCBI Taxonomy" id="54126"/>
    <lineage>
        <taxon>Eukaryota</taxon>
        <taxon>Metazoa</taxon>
        <taxon>Ecdysozoa</taxon>
        <taxon>Nematoda</taxon>
        <taxon>Chromadorea</taxon>
        <taxon>Rhabditida</taxon>
        <taxon>Rhabditina</taxon>
        <taxon>Diplogasteromorpha</taxon>
        <taxon>Diplogasteroidea</taxon>
        <taxon>Neodiplogasteridae</taxon>
        <taxon>Pristionchus</taxon>
    </lineage>
</organism>
<gene>
    <name evidence="1" type="primary">WBGene00282075</name>
</gene>
<dbReference type="Proteomes" id="UP000005239">
    <property type="component" value="Unassembled WGS sequence"/>
</dbReference>
<name>A0A2A6C7I2_PRIPA</name>
<reference evidence="1" key="2">
    <citation type="submission" date="2022-06" db="UniProtKB">
        <authorList>
            <consortium name="EnsemblMetazoa"/>
        </authorList>
    </citation>
    <scope>IDENTIFICATION</scope>
    <source>
        <strain evidence="1">PS312</strain>
    </source>
</reference>
<accession>A0A8R1Z4Z9</accession>
<evidence type="ECO:0000313" key="2">
    <source>
        <dbReference type="Proteomes" id="UP000005239"/>
    </source>
</evidence>
<proteinExistence type="predicted"/>
<reference evidence="2" key="1">
    <citation type="journal article" date="2008" name="Nat. Genet.">
        <title>The Pristionchus pacificus genome provides a unique perspective on nematode lifestyle and parasitism.</title>
        <authorList>
            <person name="Dieterich C."/>
            <person name="Clifton S.W."/>
            <person name="Schuster L.N."/>
            <person name="Chinwalla A."/>
            <person name="Delehaunty K."/>
            <person name="Dinkelacker I."/>
            <person name="Fulton L."/>
            <person name="Fulton R."/>
            <person name="Godfrey J."/>
            <person name="Minx P."/>
            <person name="Mitreva M."/>
            <person name="Roeseler W."/>
            <person name="Tian H."/>
            <person name="Witte H."/>
            <person name="Yang S.P."/>
            <person name="Wilson R.K."/>
            <person name="Sommer R.J."/>
        </authorList>
    </citation>
    <scope>NUCLEOTIDE SEQUENCE [LARGE SCALE GENOMIC DNA]</scope>
    <source>
        <strain evidence="2">PS312</strain>
    </source>
</reference>
<dbReference type="AlphaFoldDB" id="A0A2A6C7I2"/>
<keyword evidence="2" id="KW-1185">Reference proteome</keyword>
<sequence length="100" mass="11104">MELRIVNITNEQSQQLEGYQPTDMGKEEILSSKSRLLVRLARARGVSPAPDCTPASTPERKRLGMSVGEGVHVDAVRQEHAHHLCDAFSALIKGKREKKL</sequence>
<evidence type="ECO:0000313" key="1">
    <source>
        <dbReference type="EnsemblMetazoa" id="PPA43706.1"/>
    </source>
</evidence>